<dbReference type="Gene3D" id="1.20.58.120">
    <property type="entry name" value="BAG domain"/>
    <property type="match status" value="1"/>
</dbReference>
<dbReference type="EMBL" id="JAUEPU010000007">
    <property type="protein sequence ID" value="KAK0500643.1"/>
    <property type="molecule type" value="Genomic_DNA"/>
</dbReference>
<evidence type="ECO:0000313" key="4">
    <source>
        <dbReference type="Proteomes" id="UP001175228"/>
    </source>
</evidence>
<reference evidence="3" key="1">
    <citation type="submission" date="2023-06" db="EMBL/GenBank/DDBJ databases">
        <authorList>
            <consortium name="Lawrence Berkeley National Laboratory"/>
            <person name="Ahrendt S."/>
            <person name="Sahu N."/>
            <person name="Indic B."/>
            <person name="Wong-Bajracharya J."/>
            <person name="Merenyi Z."/>
            <person name="Ke H.-M."/>
            <person name="Monk M."/>
            <person name="Kocsube S."/>
            <person name="Drula E."/>
            <person name="Lipzen A."/>
            <person name="Balint B."/>
            <person name="Henrissat B."/>
            <person name="Andreopoulos B."/>
            <person name="Martin F.M."/>
            <person name="Harder C.B."/>
            <person name="Rigling D."/>
            <person name="Ford K.L."/>
            <person name="Foster G.D."/>
            <person name="Pangilinan J."/>
            <person name="Papanicolaou A."/>
            <person name="Barry K."/>
            <person name="LaButti K."/>
            <person name="Viragh M."/>
            <person name="Koriabine M."/>
            <person name="Yan M."/>
            <person name="Riley R."/>
            <person name="Champramary S."/>
            <person name="Plett K.L."/>
            <person name="Tsai I.J."/>
            <person name="Slot J."/>
            <person name="Sipos G."/>
            <person name="Plett J."/>
            <person name="Nagy L.G."/>
            <person name="Grigoriev I.V."/>
        </authorList>
    </citation>
    <scope>NUCLEOTIDE SEQUENCE</scope>
    <source>
        <strain evidence="3">HWK02</strain>
    </source>
</reference>
<feature type="compositionally biased region" description="Polar residues" evidence="1">
    <location>
        <begin position="624"/>
        <end position="633"/>
    </location>
</feature>
<comment type="caution">
    <text evidence="3">The sequence shown here is derived from an EMBL/GenBank/DDBJ whole genome shotgun (WGS) entry which is preliminary data.</text>
</comment>
<dbReference type="Proteomes" id="UP001175228">
    <property type="component" value="Unassembled WGS sequence"/>
</dbReference>
<dbReference type="InterPro" id="IPR003103">
    <property type="entry name" value="BAG_domain"/>
</dbReference>
<dbReference type="AlphaFoldDB" id="A0AA39QCZ8"/>
<dbReference type="GO" id="GO:0051087">
    <property type="term" value="F:protein-folding chaperone binding"/>
    <property type="evidence" value="ECO:0007669"/>
    <property type="project" value="InterPro"/>
</dbReference>
<feature type="compositionally biased region" description="Basic and acidic residues" evidence="1">
    <location>
        <begin position="679"/>
        <end position="695"/>
    </location>
</feature>
<organism evidence="3 4">
    <name type="scientific">Armillaria luteobubalina</name>
    <dbReference type="NCBI Taxonomy" id="153913"/>
    <lineage>
        <taxon>Eukaryota</taxon>
        <taxon>Fungi</taxon>
        <taxon>Dikarya</taxon>
        <taxon>Basidiomycota</taxon>
        <taxon>Agaricomycotina</taxon>
        <taxon>Agaricomycetes</taxon>
        <taxon>Agaricomycetidae</taxon>
        <taxon>Agaricales</taxon>
        <taxon>Marasmiineae</taxon>
        <taxon>Physalacriaceae</taxon>
        <taxon>Armillaria</taxon>
    </lineage>
</organism>
<evidence type="ECO:0000259" key="2">
    <source>
        <dbReference type="Pfam" id="PF02179"/>
    </source>
</evidence>
<feature type="compositionally biased region" description="Polar residues" evidence="1">
    <location>
        <begin position="127"/>
        <end position="148"/>
    </location>
</feature>
<feature type="compositionally biased region" description="Acidic residues" evidence="1">
    <location>
        <begin position="696"/>
        <end position="706"/>
    </location>
</feature>
<dbReference type="InterPro" id="IPR036533">
    <property type="entry name" value="BAG_dom_sf"/>
</dbReference>
<evidence type="ECO:0000256" key="1">
    <source>
        <dbReference type="SAM" id="MobiDB-lite"/>
    </source>
</evidence>
<feature type="compositionally biased region" description="Low complexity" evidence="1">
    <location>
        <begin position="644"/>
        <end position="655"/>
    </location>
</feature>
<feature type="region of interest" description="Disordered" evidence="1">
    <location>
        <begin position="623"/>
        <end position="706"/>
    </location>
</feature>
<feature type="region of interest" description="Disordered" evidence="1">
    <location>
        <begin position="119"/>
        <end position="148"/>
    </location>
</feature>
<feature type="domain" description="BAG" evidence="2">
    <location>
        <begin position="487"/>
        <end position="531"/>
    </location>
</feature>
<gene>
    <name evidence="3" type="ORF">EDD18DRAFT_1145252</name>
</gene>
<keyword evidence="4" id="KW-1185">Reference proteome</keyword>
<accession>A0AA39QCZ8</accession>
<protein>
    <recommendedName>
        <fullName evidence="2">BAG domain-containing protein</fullName>
    </recommendedName>
</protein>
<proteinExistence type="predicted"/>
<dbReference type="Pfam" id="PF02179">
    <property type="entry name" value="BAG"/>
    <property type="match status" value="1"/>
</dbReference>
<name>A0AA39QCZ8_9AGAR</name>
<evidence type="ECO:0000313" key="3">
    <source>
        <dbReference type="EMBL" id="KAK0500643.1"/>
    </source>
</evidence>
<dbReference type="SUPFAM" id="SSF63491">
    <property type="entry name" value="BAG domain"/>
    <property type="match status" value="1"/>
</dbReference>
<sequence length="706" mass="75840">MFPYTPSNTFHPAQNPRDKYLAAPALESEEYALRRRLEEIELERRRLHGVPSEAAGRLPSLGVGPAESSDLVKLYSCRGDTTTVRFVTRDELARMQGRGRHPPRDIQPPLGFPHTFGPMGPTGHHPVSQSSHYPQRSPPFGQNATNTRPSEASALNEHMVRLLRSQARADASQSIHYPYASVQRSPPFGQGATNTSPSGLFALNEAMNRLTRAQVQARANESQNIHHPYASLQRSTPFGQGASNTSTVEAPALNEAMVQLLRAQARADASTNSNGTAGAPAPSTIPESLRALHAAEVKASPVAPPSTSKSTEVVSETKKFEIEPQQPSHITVEECLGAMLGHVAQRVETSASSTGNTISGSTPAKTCEVESSLKAELEVRLNNDQSNEIKDTIHAIFASLNDAHSNIPSSSSKGKEKAQPISAQVTKDVASSIEAVRNVDAALRTLQSEFVFPVQLDFTPTQSPASSDSEFSLARRLAYTSCNAPVRYYEQSLSGLLAQLDSIESFGHEDLRKLRKSVVEAVESALEELEREVEGRWRSKAAKEAKVAAEQDAVKAEATEKIVTSEVAAPAESLKGDELASIDAPTPVEAAVVGEDEAVAVNATLETSVTTPQPEATELLVLSDSVSEPSASVTERPLPASIDPPTSAYPPSSASIDTIRPYDVESQSSEDPQESFLLSEDKSADQETATKKVDDDTGSDWSEVEA</sequence>